<gene>
    <name evidence="3" type="ORF">OK345_10965</name>
</gene>
<evidence type="ECO:0000313" key="4">
    <source>
        <dbReference type="Proteomes" id="UP001209922"/>
    </source>
</evidence>
<feature type="signal peptide" evidence="2">
    <location>
        <begin position="1"/>
        <end position="30"/>
    </location>
</feature>
<feature type="compositionally biased region" description="Basic and acidic residues" evidence="1">
    <location>
        <begin position="83"/>
        <end position="94"/>
    </location>
</feature>
<evidence type="ECO:0000313" key="3">
    <source>
        <dbReference type="EMBL" id="MCW4473024.1"/>
    </source>
</evidence>
<keyword evidence="4" id="KW-1185">Reference proteome</keyword>
<keyword evidence="2" id="KW-0732">Signal</keyword>
<evidence type="ECO:0000256" key="1">
    <source>
        <dbReference type="SAM" id="MobiDB-lite"/>
    </source>
</evidence>
<feature type="region of interest" description="Disordered" evidence="1">
    <location>
        <begin position="74"/>
        <end position="95"/>
    </location>
</feature>
<dbReference type="InterPro" id="IPR046150">
    <property type="entry name" value="DUF6152"/>
</dbReference>
<reference evidence="3 4" key="1">
    <citation type="submission" date="2022-10" db="EMBL/GenBank/DDBJ databases">
        <title>Xanthomonas sp. H13-6.</title>
        <authorList>
            <person name="Liu X."/>
            <person name="Deng Z."/>
            <person name="Jiang Y."/>
            <person name="Yu T."/>
            <person name="Ai J."/>
        </authorList>
    </citation>
    <scope>NUCLEOTIDE SEQUENCE [LARGE SCALE GENOMIC DNA]</scope>
    <source>
        <strain evidence="3 4">H13-6</strain>
    </source>
</reference>
<dbReference type="Pfam" id="PF19649">
    <property type="entry name" value="DUF6152"/>
    <property type="match status" value="1"/>
</dbReference>
<evidence type="ECO:0000256" key="2">
    <source>
        <dbReference type="SAM" id="SignalP"/>
    </source>
</evidence>
<accession>A0ABT3JWZ3</accession>
<sequence>MNPIIGAGRRRWMAWLSGLAIAGAAAMASAHHGWDWAEQAQSTLEGTVESVSMAPPHPRLQVKADDGSAWQIDLGNPSQTERSGFRADSARPGDRIVVLGNRNKDAGKQHMKAVRITLDGRHYDLYPERLKTP</sequence>
<feature type="chain" id="PRO_5046311242" evidence="2">
    <location>
        <begin position="31"/>
        <end position="133"/>
    </location>
</feature>
<dbReference type="RefSeq" id="WP_265128008.1">
    <property type="nucleotide sequence ID" value="NZ_JAPCHY010000008.1"/>
</dbReference>
<proteinExistence type="predicted"/>
<dbReference type="EMBL" id="JAPCHY010000008">
    <property type="protein sequence ID" value="MCW4473024.1"/>
    <property type="molecule type" value="Genomic_DNA"/>
</dbReference>
<protein>
    <submittedName>
        <fullName evidence="3">DUF6152 family protein</fullName>
    </submittedName>
</protein>
<dbReference type="Proteomes" id="UP001209922">
    <property type="component" value="Unassembled WGS sequence"/>
</dbReference>
<name>A0ABT3JWZ3_9XANT</name>
<comment type="caution">
    <text evidence="3">The sequence shown here is derived from an EMBL/GenBank/DDBJ whole genome shotgun (WGS) entry which is preliminary data.</text>
</comment>
<organism evidence="3 4">
    <name type="scientific">Xanthomonas chitinilytica</name>
    <dbReference type="NCBI Taxonomy" id="2989819"/>
    <lineage>
        <taxon>Bacteria</taxon>
        <taxon>Pseudomonadati</taxon>
        <taxon>Pseudomonadota</taxon>
        <taxon>Gammaproteobacteria</taxon>
        <taxon>Lysobacterales</taxon>
        <taxon>Lysobacteraceae</taxon>
        <taxon>Xanthomonas</taxon>
    </lineage>
</organism>